<sequence>MSSGIFYGFIVDDERRGGGLFDLNRRNLGASKMIYPIHDQYGARIGTVMTEEGNPPQERWVAYTLHGERKAFASWDAAQQWVGETASQPVRNDSPTA</sequence>
<dbReference type="EMBL" id="EQ999534">
    <property type="protein sequence ID" value="EEZ28958.1"/>
    <property type="molecule type" value="Genomic_DNA"/>
</dbReference>
<dbReference type="Proteomes" id="UP000004659">
    <property type="component" value="Unassembled WGS sequence"/>
</dbReference>
<reference evidence="1" key="1">
    <citation type="submission" date="2009-01" db="EMBL/GenBank/DDBJ databases">
        <title>The Genome Sequence of Brucella pinnipedialis M292/94/1.</title>
        <authorList>
            <consortium name="The Broad Institute Genome Sequencing Platform"/>
            <person name="Ward D."/>
            <person name="Young S.K."/>
            <person name="Kodira C.D."/>
            <person name="Zeng Q."/>
            <person name="Koehrsen M."/>
            <person name="Alvarado L."/>
            <person name="Berlin A."/>
            <person name="Borenstein D."/>
            <person name="Chen Z."/>
            <person name="Engels R."/>
            <person name="Freedman E."/>
            <person name="Gellesch M."/>
            <person name="Goldberg J."/>
            <person name="Griggs A."/>
            <person name="Gujja S."/>
            <person name="Heiman D."/>
            <person name="Hepburn T."/>
            <person name="Howarth C."/>
            <person name="Jen D."/>
            <person name="Larson L."/>
            <person name="Lewis B."/>
            <person name="Mehta T."/>
            <person name="Park D."/>
            <person name="Pearson M."/>
            <person name="Roberts A."/>
            <person name="Saif S."/>
            <person name="Shea T."/>
            <person name="Shenoy N."/>
            <person name="Sisk P."/>
            <person name="Stolte C."/>
            <person name="Sykes S."/>
            <person name="Walk T."/>
            <person name="White J."/>
            <person name="Yandava C."/>
            <person name="Whatmore A.M."/>
            <person name="Perrett L.L."/>
            <person name="O'Callaghan D."/>
            <person name="Nusbaum C."/>
            <person name="Galagan J."/>
            <person name="Birren B."/>
        </authorList>
    </citation>
    <scope>NUCLEOTIDE SEQUENCE [LARGE SCALE GENOMIC DNA]</scope>
    <source>
        <strain evidence="1">M292/94/1</strain>
    </source>
</reference>
<organism evidence="1">
    <name type="scientific">Brucella pinnipedialis M292/94/1</name>
    <dbReference type="NCBI Taxonomy" id="520462"/>
    <lineage>
        <taxon>Bacteria</taxon>
        <taxon>Pseudomonadati</taxon>
        <taxon>Pseudomonadota</taxon>
        <taxon>Alphaproteobacteria</taxon>
        <taxon>Hyphomicrobiales</taxon>
        <taxon>Brucellaceae</taxon>
        <taxon>Brucella/Ochrobactrum group</taxon>
        <taxon>Brucella</taxon>
    </lineage>
</organism>
<accession>A0A0E1WW32</accession>
<dbReference type="AlphaFoldDB" id="A0A0E1WW32"/>
<dbReference type="HOGENOM" id="CLU_182814_0_0_5"/>
<proteinExistence type="predicted"/>
<evidence type="ECO:0000313" key="1">
    <source>
        <dbReference type="EMBL" id="EEZ28958.1"/>
    </source>
</evidence>
<protein>
    <submittedName>
        <fullName evidence="1">Uncharacterized protein</fullName>
    </submittedName>
</protein>
<name>A0A0E1WW32_9HYPH</name>
<gene>
    <name evidence="1" type="ORF">BALG_02311</name>
</gene>